<dbReference type="EMBL" id="VOEI01000002">
    <property type="protein sequence ID" value="TWR26978.1"/>
    <property type="molecule type" value="Genomic_DNA"/>
</dbReference>
<proteinExistence type="predicted"/>
<dbReference type="GO" id="GO:0006302">
    <property type="term" value="P:double-strand break repair"/>
    <property type="evidence" value="ECO:0007669"/>
    <property type="project" value="TreeGrafter"/>
</dbReference>
<protein>
    <submittedName>
        <fullName evidence="2">AAA family ATPase</fullName>
    </submittedName>
</protein>
<dbReference type="GO" id="GO:0005524">
    <property type="term" value="F:ATP binding"/>
    <property type="evidence" value="ECO:0007669"/>
    <property type="project" value="InterPro"/>
</dbReference>
<reference evidence="2 3" key="1">
    <citation type="submission" date="2019-07" db="EMBL/GenBank/DDBJ databases">
        <authorList>
            <person name="Kim J."/>
        </authorList>
    </citation>
    <scope>NUCLEOTIDE SEQUENCE [LARGE SCALE GENOMIC DNA]</scope>
    <source>
        <strain evidence="2 3">MJ1a</strain>
    </source>
</reference>
<dbReference type="PIRSF" id="PIRSF029347">
    <property type="entry name" value="RecF"/>
    <property type="match status" value="1"/>
</dbReference>
<dbReference type="Pfam" id="PF13304">
    <property type="entry name" value="AAA_21"/>
    <property type="match status" value="1"/>
</dbReference>
<accession>A0A563U6K8</accession>
<dbReference type="OrthoDB" id="9792800at2"/>
<dbReference type="AlphaFoldDB" id="A0A563U6K8"/>
<name>A0A563U6K8_9SPHI</name>
<dbReference type="PANTHER" id="PTHR32182:SF22">
    <property type="entry name" value="ATP-DEPENDENT ENDONUCLEASE, OLD FAMILY-RELATED"/>
    <property type="match status" value="1"/>
</dbReference>
<feature type="domain" description="ATPase AAA-type core" evidence="1">
    <location>
        <begin position="292"/>
        <end position="359"/>
    </location>
</feature>
<comment type="caution">
    <text evidence="2">The sequence shown here is derived from an EMBL/GenBank/DDBJ whole genome shotgun (WGS) entry which is preliminary data.</text>
</comment>
<evidence type="ECO:0000313" key="3">
    <source>
        <dbReference type="Proteomes" id="UP000318010"/>
    </source>
</evidence>
<dbReference type="Gene3D" id="3.40.50.300">
    <property type="entry name" value="P-loop containing nucleotide triphosphate hydrolases"/>
    <property type="match status" value="2"/>
</dbReference>
<gene>
    <name evidence="2" type="ORF">FPZ42_08055</name>
</gene>
<dbReference type="SUPFAM" id="SSF52540">
    <property type="entry name" value="P-loop containing nucleoside triphosphate hydrolases"/>
    <property type="match status" value="1"/>
</dbReference>
<dbReference type="InterPro" id="IPR014555">
    <property type="entry name" value="RecF-like"/>
</dbReference>
<keyword evidence="3" id="KW-1185">Reference proteome</keyword>
<dbReference type="Proteomes" id="UP000318010">
    <property type="component" value="Unassembled WGS sequence"/>
</dbReference>
<evidence type="ECO:0000259" key="1">
    <source>
        <dbReference type="Pfam" id="PF13304"/>
    </source>
</evidence>
<dbReference type="PANTHER" id="PTHR32182">
    <property type="entry name" value="DNA REPLICATION AND REPAIR PROTEIN RECF"/>
    <property type="match status" value="1"/>
</dbReference>
<dbReference type="InterPro" id="IPR027417">
    <property type="entry name" value="P-loop_NTPase"/>
</dbReference>
<dbReference type="InterPro" id="IPR003959">
    <property type="entry name" value="ATPase_AAA_core"/>
</dbReference>
<sequence length="414" mass="46804">MIKIVNYNLSYYRNIRSAVLNFENYNVIIGTNNSGKSNFIQSFGFLDFVINAAAEEVNQAFETGFKGGLYEKVLPNKHYITEDAAAVPSIRFQMEWENTETNRRFSYGLTLSWRAGRSVAMTPIFYIDGESLSYKDLGKPGTSVRIFGRHENKVTYGADFPKFKSEASLSPSVSTIRLLQVLGTVNPAYSDALTSLNQVLKTPIFYFSHTELTKNSKDKLNIHNGRLIAFELEEEIIQLEQSPSWHIFKSAVHHVLGIDDVDIGSFKIGNNSHHSGQEIKYLSFTHARSIKNLKDFSDGSILLIALIVKVLNSGHDIFFIEEPENSTHPKALVDLVNFLQSFAEYKQFIITSHSIVLLNKSKVDQIITARQTEDGMSEFANVSSRKELKARLRSGTTNFADELFFDQSEVEDFD</sequence>
<dbReference type="GO" id="GO:0016887">
    <property type="term" value="F:ATP hydrolysis activity"/>
    <property type="evidence" value="ECO:0007669"/>
    <property type="project" value="InterPro"/>
</dbReference>
<dbReference type="GO" id="GO:0000731">
    <property type="term" value="P:DNA synthesis involved in DNA repair"/>
    <property type="evidence" value="ECO:0007669"/>
    <property type="project" value="TreeGrafter"/>
</dbReference>
<organism evidence="2 3">
    <name type="scientific">Mucilaginibacter achroorhodeus</name>
    <dbReference type="NCBI Taxonomy" id="2599294"/>
    <lineage>
        <taxon>Bacteria</taxon>
        <taxon>Pseudomonadati</taxon>
        <taxon>Bacteroidota</taxon>
        <taxon>Sphingobacteriia</taxon>
        <taxon>Sphingobacteriales</taxon>
        <taxon>Sphingobacteriaceae</taxon>
        <taxon>Mucilaginibacter</taxon>
    </lineage>
</organism>
<evidence type="ECO:0000313" key="2">
    <source>
        <dbReference type="EMBL" id="TWR26978.1"/>
    </source>
</evidence>